<dbReference type="GeneID" id="5788423"/>
<sequence length="489" mass="56598">MNSLTLVDFHLNEKVLNGEKIILLVFITDKMNFMINVIFLRFMVYLEIHTNIFHKKRIEGLDMDADNRLILSFSKYCFKIWHMNPLFLELTFYRGILNCCSFFMHKRLVLFVNEIGILYLLNLNSYKSRKLSCIHKKKVNFLKVFPKNGIIISTSDGGELKMWQCILSVKYNLKIKFLLLYGVKYLNSIIGVLFKGDLNIIAVIFSSGMIKVYNFNNFVFISTLRVKDDFLICATTCSDKNVLVGGSINGKIYVCEIVSGSILKSSVLSKTPILCLECIIAKNLLICAGISDKIIFLNYKNFDVSSKIFINTTGISSMLLSEKYNFIILVSFESTLIKLTDLSTPRKVKLNKTPINFNQDKLCQSSFVKIFDVISKLIKIRAERKSNIQSSKKVLQKLILLMSSGITTKCFLYTIKSMKTKLRKNFLRFLLYCIVTFYKFFFIINFTSFVTSTLIRTTSIIRENCELLIMVNFYLINFFYKLKTVMNKI</sequence>
<protein>
    <submittedName>
        <fullName evidence="2">Uncharacterized protein</fullName>
    </submittedName>
</protein>
<feature type="transmembrane region" description="Helical" evidence="1">
    <location>
        <begin position="460"/>
        <end position="480"/>
    </location>
</feature>
<dbReference type="EMBL" id="DQ158856">
    <property type="protein sequence ID" value="ABA27220.1"/>
    <property type="molecule type" value="Genomic_DNA"/>
</dbReference>
<geneLocation type="nucleomorph" evidence="2"/>
<dbReference type="AlphaFoldDB" id="Q3LWE5"/>
<proteinExistence type="predicted"/>
<dbReference type="InterPro" id="IPR036322">
    <property type="entry name" value="WD40_repeat_dom_sf"/>
</dbReference>
<name>Q3LWE5_BIGNA</name>
<evidence type="ECO:0000313" key="2">
    <source>
        <dbReference type="EMBL" id="ABA27220.1"/>
    </source>
</evidence>
<dbReference type="RefSeq" id="XP_001712832.1">
    <property type="nucleotide sequence ID" value="XM_001712780.1"/>
</dbReference>
<feature type="transmembrane region" description="Helical" evidence="1">
    <location>
        <begin position="21"/>
        <end position="46"/>
    </location>
</feature>
<evidence type="ECO:0000256" key="1">
    <source>
        <dbReference type="SAM" id="Phobius"/>
    </source>
</evidence>
<accession>Q3LWE5</accession>
<dbReference type="InterPro" id="IPR015943">
    <property type="entry name" value="WD40/YVTN_repeat-like_dom_sf"/>
</dbReference>
<feature type="transmembrane region" description="Helical" evidence="1">
    <location>
        <begin position="426"/>
        <end position="448"/>
    </location>
</feature>
<dbReference type="Gene3D" id="2.130.10.10">
    <property type="entry name" value="YVTN repeat-like/Quinoprotein amine dehydrogenase"/>
    <property type="match status" value="2"/>
</dbReference>
<keyword evidence="1" id="KW-0472">Membrane</keyword>
<organism evidence="2 3">
    <name type="scientific">Bigelowiella natans</name>
    <name type="common">Pedinomonas minutissima</name>
    <name type="synonym">Chlorarachnion sp. (strain CCMP621)</name>
    <dbReference type="NCBI Taxonomy" id="227086"/>
    <lineage>
        <taxon>Eukaryota</taxon>
        <taxon>Sar</taxon>
        <taxon>Rhizaria</taxon>
        <taxon>Cercozoa</taxon>
        <taxon>Chlorarachniophyceae</taxon>
        <taxon>Bigelowiella</taxon>
    </lineage>
</organism>
<keyword evidence="1" id="KW-0812">Transmembrane</keyword>
<dbReference type="SUPFAM" id="SSF50978">
    <property type="entry name" value="WD40 repeat-like"/>
    <property type="match status" value="1"/>
</dbReference>
<evidence type="ECO:0000313" key="3">
    <source>
        <dbReference type="Proteomes" id="UP000243425"/>
    </source>
</evidence>
<reference evidence="2 3" key="1">
    <citation type="journal article" date="2006" name="Proc. Natl. Acad. Sci. U.S.A.">
        <title>Complete nucleotide sequence of the chlorarachniophyte nucleomorph: nature's smallest nucleus.</title>
        <authorList>
            <person name="Gilson P.R."/>
            <person name="Su V."/>
            <person name="Slamovits C.H."/>
            <person name="Reith M.E."/>
            <person name="Keeling P.J."/>
            <person name="McFadden G.I."/>
        </authorList>
    </citation>
    <scope>NUCLEOTIDE SEQUENCE [LARGE SCALE GENOMIC DNA]</scope>
    <source>
        <strain evidence="3">CCMP621</strain>
    </source>
</reference>
<dbReference type="Proteomes" id="UP000243425">
    <property type="component" value="Nucleomorph 1"/>
</dbReference>
<keyword evidence="1" id="KW-1133">Transmembrane helix</keyword>
<keyword evidence="2" id="KW-0542">Nucleomorph</keyword>